<dbReference type="Gene3D" id="3.30.470.30">
    <property type="entry name" value="DNA ligase/mRNA capping enzyme"/>
    <property type="match status" value="1"/>
</dbReference>
<keyword evidence="11" id="KW-0520">NAD</keyword>
<evidence type="ECO:0000256" key="8">
    <source>
        <dbReference type="ARBA" id="ARBA00022763"/>
    </source>
</evidence>
<dbReference type="Pfam" id="PF03120">
    <property type="entry name" value="OB_DNA_ligase"/>
    <property type="match status" value="1"/>
</dbReference>
<dbReference type="PANTHER" id="PTHR23389:SF9">
    <property type="entry name" value="DNA LIGASE"/>
    <property type="match status" value="1"/>
</dbReference>
<dbReference type="NCBIfam" id="NF005932">
    <property type="entry name" value="PRK07956.1"/>
    <property type="match status" value="1"/>
</dbReference>
<dbReference type="InterPro" id="IPR013840">
    <property type="entry name" value="DNAligase_N"/>
</dbReference>
<evidence type="ECO:0000313" key="18">
    <source>
        <dbReference type="EMBL" id="PMP85679.1"/>
    </source>
</evidence>
<evidence type="ECO:0000256" key="10">
    <source>
        <dbReference type="ARBA" id="ARBA00022842"/>
    </source>
</evidence>
<comment type="cofactor">
    <cofactor evidence="1">
        <name>Mg(2+)</name>
        <dbReference type="ChEBI" id="CHEBI:18420"/>
    </cofactor>
</comment>
<organism evidence="18 19">
    <name type="scientific">Chloroflexus aggregans</name>
    <dbReference type="NCBI Taxonomy" id="152260"/>
    <lineage>
        <taxon>Bacteria</taxon>
        <taxon>Bacillati</taxon>
        <taxon>Chloroflexota</taxon>
        <taxon>Chloroflexia</taxon>
        <taxon>Chloroflexales</taxon>
        <taxon>Chloroflexineae</taxon>
        <taxon>Chloroflexaceae</taxon>
        <taxon>Chloroflexus</taxon>
    </lineage>
</organism>
<dbReference type="Gene3D" id="1.10.150.20">
    <property type="entry name" value="5' to 3' exonuclease, C-terminal subdomain"/>
    <property type="match status" value="2"/>
</dbReference>
<reference evidence="18 19" key="1">
    <citation type="submission" date="2018-01" db="EMBL/GenBank/DDBJ databases">
        <title>Metagenomic assembled genomes from two thermal pools in the Uzon Caldera, Kamchatka, Russia.</title>
        <authorList>
            <person name="Wilkins L."/>
            <person name="Ettinger C."/>
        </authorList>
    </citation>
    <scope>NUCLEOTIDE SEQUENCE [LARGE SCALE GENOMIC DNA]</scope>
    <source>
        <strain evidence="18">ZAV-02</strain>
    </source>
</reference>
<dbReference type="InterPro" id="IPR004149">
    <property type="entry name" value="Znf_DNAligase_C4"/>
</dbReference>
<dbReference type="FunFam" id="6.20.10.30:FF:000007">
    <property type="entry name" value="DNA ligase"/>
    <property type="match status" value="1"/>
</dbReference>
<dbReference type="SUPFAM" id="SSF50249">
    <property type="entry name" value="Nucleic acid-binding proteins"/>
    <property type="match status" value="1"/>
</dbReference>
<dbReference type="SUPFAM" id="SSF47781">
    <property type="entry name" value="RuvA domain 2-like"/>
    <property type="match status" value="1"/>
</dbReference>
<evidence type="ECO:0000256" key="6">
    <source>
        <dbReference type="ARBA" id="ARBA00022705"/>
    </source>
</evidence>
<feature type="domain" description="NAD-dependent DNA ligase N-terminal" evidence="17">
    <location>
        <begin position="5"/>
        <end position="459"/>
    </location>
</feature>
<dbReference type="InterPro" id="IPR012340">
    <property type="entry name" value="NA-bd_OB-fold"/>
</dbReference>
<dbReference type="PIRSF" id="PIRSF001604">
    <property type="entry name" value="LigA"/>
    <property type="match status" value="1"/>
</dbReference>
<dbReference type="AlphaFoldDB" id="A0A2J6XCZ3"/>
<dbReference type="Pfam" id="PF14520">
    <property type="entry name" value="HHH_5"/>
    <property type="match status" value="1"/>
</dbReference>
<comment type="function">
    <text evidence="2">DNA ligase that catalyzes the formation of phosphodiester linkages between 5'-phosphoryl and 3'-hydroxyl groups in double-stranded DNA using NAD as a coenzyme and as the energy source for the reaction. It is essential for DNA replication and repair of damaged DNA.</text>
</comment>
<accession>A0A2J6XCZ3</accession>
<evidence type="ECO:0000256" key="12">
    <source>
        <dbReference type="ARBA" id="ARBA00023204"/>
    </source>
</evidence>
<dbReference type="FunFam" id="3.30.470.30:FF:000001">
    <property type="entry name" value="DNA ligase"/>
    <property type="match status" value="1"/>
</dbReference>
<keyword evidence="12" id="KW-0234">DNA repair</keyword>
<dbReference type="Gene3D" id="1.10.287.610">
    <property type="entry name" value="Helix hairpin bin"/>
    <property type="match status" value="1"/>
</dbReference>
<dbReference type="CDD" id="cd00114">
    <property type="entry name" value="LIGANc"/>
    <property type="match status" value="1"/>
</dbReference>
<dbReference type="SMART" id="SM00278">
    <property type="entry name" value="HhH1"/>
    <property type="match status" value="3"/>
</dbReference>
<feature type="domain" description="Helix-hairpin-helix DNA-binding motif class 1" evidence="16">
    <location>
        <begin position="457"/>
        <end position="476"/>
    </location>
</feature>
<dbReference type="FunFam" id="1.10.150.20:FF:000007">
    <property type="entry name" value="DNA ligase"/>
    <property type="match status" value="1"/>
</dbReference>
<dbReference type="Gene3D" id="2.40.50.140">
    <property type="entry name" value="Nucleic acid-binding proteins"/>
    <property type="match status" value="1"/>
</dbReference>
<feature type="domain" description="Helix-hairpin-helix DNA-binding motif class 1" evidence="16">
    <location>
        <begin position="555"/>
        <end position="574"/>
    </location>
</feature>
<keyword evidence="5 18" id="KW-0436">Ligase</keyword>
<dbReference type="GO" id="GO:0005829">
    <property type="term" value="C:cytosol"/>
    <property type="evidence" value="ECO:0007669"/>
    <property type="project" value="TreeGrafter"/>
</dbReference>
<dbReference type="HAMAP" id="MF_01588">
    <property type="entry name" value="DNA_ligase_A"/>
    <property type="match status" value="1"/>
</dbReference>
<dbReference type="GO" id="GO:0006260">
    <property type="term" value="P:DNA replication"/>
    <property type="evidence" value="ECO:0007669"/>
    <property type="project" value="UniProtKB-KW"/>
</dbReference>
<evidence type="ECO:0000256" key="4">
    <source>
        <dbReference type="ARBA" id="ARBA00013308"/>
    </source>
</evidence>
<evidence type="ECO:0000256" key="7">
    <source>
        <dbReference type="ARBA" id="ARBA00022723"/>
    </source>
</evidence>
<dbReference type="Pfam" id="PF22745">
    <property type="entry name" value="Nlig-Ia"/>
    <property type="match status" value="1"/>
</dbReference>
<evidence type="ECO:0000256" key="3">
    <source>
        <dbReference type="ARBA" id="ARBA00012722"/>
    </source>
</evidence>
<evidence type="ECO:0000259" key="17">
    <source>
        <dbReference type="SMART" id="SM00532"/>
    </source>
</evidence>
<keyword evidence="7" id="KW-0479">Metal-binding</keyword>
<dbReference type="Pfam" id="PF01653">
    <property type="entry name" value="DNA_ligase_aden"/>
    <property type="match status" value="1"/>
</dbReference>
<evidence type="ECO:0000256" key="14">
    <source>
        <dbReference type="ARBA" id="ARBA00034005"/>
    </source>
</evidence>
<sequence>MNQIDVTQRINELRTLIRRYDYHYYVLDDPIVSDAEYDALMNELRALEAAHPELITPDSPTQRVSGIPASQFAKVQHLQPMLSLGNAFTTTDLLAWRDRVLRLLGQDTAVAYVVEPKIDGLAVALTYRDGQFVQGATRGDGEVGEDVTANLRTISSIPLLLHPPDGGHDRDLPTALPSLIEVRGEVYMRTADFEALNDRLAVTGEKIFANPRNAAAGSLRQKDPAITAARPLRFFAYGVGPVEGVELTGQWQTLRYLRMLGFPVNQDVRRFTDFNEVLAYCEQWMARRDELPYEADGMVIKIDDFAQQRELGVVGRDPRWAIAFKFPPREAITRLLNITVNVGRTGVVTPNAELEPVQIGGVIVRNASLHNADYIAQRDIRIGDYVIVKRAGDVIPYVVGPVVARRDGSERPWQFPTHCPACGSPLEREPGEAAWRCNNFGICPAQLVRRLEHFASRAALDIVGMGERQAELFVQRGLVRDVADLFYLKAEDLAGLEGFGPKRIANLLNAIDAARQRPLDRLIVGLGIRYVGTVAAQALVNALGSLDAIMNARQEELEQIPGIGPVVAASIVDFFARPENRQLIEKLRAAGVQMNAGPQRERKSDVLAGKTFVLTGTLPSLTR</sequence>
<keyword evidence="10" id="KW-0460">Magnesium</keyword>
<dbReference type="EMBL" id="PNIQ01000150">
    <property type="protein sequence ID" value="PMP85679.1"/>
    <property type="molecule type" value="Genomic_DNA"/>
</dbReference>
<evidence type="ECO:0000313" key="19">
    <source>
        <dbReference type="Proteomes" id="UP000243376"/>
    </source>
</evidence>
<comment type="catalytic activity">
    <reaction evidence="14">
        <text>NAD(+) + (deoxyribonucleotide)n-3'-hydroxyl + 5'-phospho-(deoxyribonucleotide)m = (deoxyribonucleotide)n+m + AMP + beta-nicotinamide D-nucleotide.</text>
        <dbReference type="EC" id="6.5.1.2"/>
    </reaction>
</comment>
<comment type="caution">
    <text evidence="18">The sequence shown here is derived from an EMBL/GenBank/DDBJ whole genome shotgun (WGS) entry which is preliminary data.</text>
</comment>
<dbReference type="Gene3D" id="6.20.10.30">
    <property type="match status" value="1"/>
</dbReference>
<dbReference type="SUPFAM" id="SSF56091">
    <property type="entry name" value="DNA ligase/mRNA capping enzyme, catalytic domain"/>
    <property type="match status" value="1"/>
</dbReference>
<gene>
    <name evidence="18" type="ORF">C0184_02185</name>
</gene>
<dbReference type="GO" id="GO:0046872">
    <property type="term" value="F:metal ion binding"/>
    <property type="evidence" value="ECO:0007669"/>
    <property type="project" value="UniProtKB-KW"/>
</dbReference>
<dbReference type="InterPro" id="IPR010994">
    <property type="entry name" value="RuvA_2-like"/>
</dbReference>
<dbReference type="InterPro" id="IPR013839">
    <property type="entry name" value="DNAligase_adenylation"/>
</dbReference>
<dbReference type="FunFam" id="1.10.287.610:FF:000002">
    <property type="entry name" value="DNA ligase"/>
    <property type="match status" value="1"/>
</dbReference>
<dbReference type="NCBIfam" id="TIGR00575">
    <property type="entry name" value="dnlj"/>
    <property type="match status" value="1"/>
</dbReference>
<feature type="non-terminal residue" evidence="18">
    <location>
        <position position="623"/>
    </location>
</feature>
<keyword evidence="9" id="KW-0862">Zinc</keyword>
<dbReference type="FunFam" id="1.10.150.20:FF:000006">
    <property type="entry name" value="DNA ligase"/>
    <property type="match status" value="1"/>
</dbReference>
<dbReference type="InterPro" id="IPR041663">
    <property type="entry name" value="DisA/LigA_HHH"/>
</dbReference>
<comment type="similarity">
    <text evidence="15">Belongs to the NAD-dependent DNA ligase family. LigA subfamily.</text>
</comment>
<dbReference type="Proteomes" id="UP000243376">
    <property type="component" value="Unassembled WGS sequence"/>
</dbReference>
<keyword evidence="13" id="KW-0464">Manganese</keyword>
<proteinExistence type="inferred from homology"/>
<dbReference type="Pfam" id="PF03119">
    <property type="entry name" value="DNA_ligase_ZBD"/>
    <property type="match status" value="1"/>
</dbReference>
<evidence type="ECO:0000256" key="11">
    <source>
        <dbReference type="ARBA" id="ARBA00023027"/>
    </source>
</evidence>
<dbReference type="FunFam" id="2.40.50.140:FF:000012">
    <property type="entry name" value="DNA ligase"/>
    <property type="match status" value="1"/>
</dbReference>
<dbReference type="PROSITE" id="PS01055">
    <property type="entry name" value="DNA_LIGASE_N1"/>
    <property type="match status" value="1"/>
</dbReference>
<evidence type="ECO:0000256" key="13">
    <source>
        <dbReference type="ARBA" id="ARBA00023211"/>
    </source>
</evidence>
<evidence type="ECO:0000259" key="16">
    <source>
        <dbReference type="SMART" id="SM00278"/>
    </source>
</evidence>
<keyword evidence="6" id="KW-0235">DNA replication</keyword>
<evidence type="ECO:0000256" key="5">
    <source>
        <dbReference type="ARBA" id="ARBA00022598"/>
    </source>
</evidence>
<protein>
    <recommendedName>
        <fullName evidence="4">DNA ligase</fullName>
        <ecNumber evidence="3">6.5.1.2</ecNumber>
    </recommendedName>
</protein>
<keyword evidence="8" id="KW-0227">DNA damage</keyword>
<dbReference type="EC" id="6.5.1.2" evidence="3"/>
<dbReference type="SMART" id="SM00532">
    <property type="entry name" value="LIGANc"/>
    <property type="match status" value="1"/>
</dbReference>
<evidence type="ECO:0000256" key="1">
    <source>
        <dbReference type="ARBA" id="ARBA00001946"/>
    </source>
</evidence>
<dbReference type="InterPro" id="IPR004150">
    <property type="entry name" value="NAD_DNA_ligase_OB"/>
</dbReference>
<evidence type="ECO:0000256" key="2">
    <source>
        <dbReference type="ARBA" id="ARBA00004067"/>
    </source>
</evidence>
<dbReference type="InterPro" id="IPR018239">
    <property type="entry name" value="DNA_ligase_AS"/>
</dbReference>
<evidence type="ECO:0000256" key="9">
    <source>
        <dbReference type="ARBA" id="ARBA00022833"/>
    </source>
</evidence>
<dbReference type="Pfam" id="PF12826">
    <property type="entry name" value="HHH_2"/>
    <property type="match status" value="1"/>
</dbReference>
<dbReference type="GO" id="GO:0003677">
    <property type="term" value="F:DNA binding"/>
    <property type="evidence" value="ECO:0007669"/>
    <property type="project" value="InterPro"/>
</dbReference>
<dbReference type="InterPro" id="IPR001679">
    <property type="entry name" value="DNA_ligase"/>
</dbReference>
<evidence type="ECO:0000256" key="15">
    <source>
        <dbReference type="ARBA" id="ARBA00060881"/>
    </source>
</evidence>
<name>A0A2J6XCZ3_9CHLR</name>
<feature type="domain" description="Helix-hairpin-helix DNA-binding motif class 1" evidence="16">
    <location>
        <begin position="491"/>
        <end position="510"/>
    </location>
</feature>
<dbReference type="PANTHER" id="PTHR23389">
    <property type="entry name" value="CHROMOSOME TRANSMISSION FIDELITY FACTOR 18"/>
    <property type="match status" value="1"/>
</dbReference>
<dbReference type="GO" id="GO:0006281">
    <property type="term" value="P:DNA repair"/>
    <property type="evidence" value="ECO:0007669"/>
    <property type="project" value="UniProtKB-KW"/>
</dbReference>
<dbReference type="GO" id="GO:0003911">
    <property type="term" value="F:DNA ligase (NAD+) activity"/>
    <property type="evidence" value="ECO:0007669"/>
    <property type="project" value="UniProtKB-EC"/>
</dbReference>
<dbReference type="InterPro" id="IPR003583">
    <property type="entry name" value="Hlx-hairpin-Hlx_DNA-bd_motif"/>
</dbReference>